<evidence type="ECO:0000256" key="1">
    <source>
        <dbReference type="SAM" id="MobiDB-lite"/>
    </source>
</evidence>
<evidence type="ECO:0000313" key="4">
    <source>
        <dbReference type="Proteomes" id="UP000317176"/>
    </source>
</evidence>
<dbReference type="EMBL" id="VLKL01000035">
    <property type="protein sequence ID" value="TWH94604.1"/>
    <property type="molecule type" value="Genomic_DNA"/>
</dbReference>
<evidence type="ECO:0000313" key="3">
    <source>
        <dbReference type="EMBL" id="TWH94604.1"/>
    </source>
</evidence>
<keyword evidence="2" id="KW-0472">Membrane</keyword>
<keyword evidence="4" id="KW-1185">Reference proteome</keyword>
<feature type="transmembrane region" description="Helical" evidence="2">
    <location>
        <begin position="91"/>
        <end position="112"/>
    </location>
</feature>
<keyword evidence="2" id="KW-1133">Transmembrane helix</keyword>
<reference evidence="3 4" key="1">
    <citation type="journal article" date="2015" name="Stand. Genomic Sci.">
        <title>Genomic Encyclopedia of Bacterial and Archaeal Type Strains, Phase III: the genomes of soil and plant-associated and newly described type strains.</title>
        <authorList>
            <person name="Whitman W.B."/>
            <person name="Woyke T."/>
            <person name="Klenk H.P."/>
            <person name="Zhou Y."/>
            <person name="Lilburn T.G."/>
            <person name="Beck B.J."/>
            <person name="De Vos P."/>
            <person name="Vandamme P."/>
            <person name="Eisen J.A."/>
            <person name="Garrity G."/>
            <person name="Hugenholtz P."/>
            <person name="Kyrpides N.C."/>
        </authorList>
    </citation>
    <scope>NUCLEOTIDE SEQUENCE [LARGE SCALE GENOMIC DNA]</scope>
    <source>
        <strain evidence="3 4">CGMCC 1.10947</strain>
    </source>
</reference>
<sequence>MHSGFTRAATSQRRNHPEGRHACSFVQHKRRYVFVSEAHSKQHDERLSMRFWPDGPCPINPPSRPLPGKYGGLPSIYNLQLARSLRLRLNVLMRGWTVIVLLGLTAIGAYSVGRQDGRPSTSAPAMVAQLTSPPASPLALTAVPGSPSQPQASKTAPPGPRGATAIPKTPQDPAPQQTDTKRKIEVALTAAAIAAILIKASRDQYHATGRPCACPDDTMRNGRACGSRSAYSRPGGAAPLCYLGDVTTAMIDEYRKKITR</sequence>
<keyword evidence="2" id="KW-0812">Transmembrane</keyword>
<comment type="caution">
    <text evidence="3">The sequence shown here is derived from an EMBL/GenBank/DDBJ whole genome shotgun (WGS) entry which is preliminary data.</text>
</comment>
<name>A0A562KH07_9BRAD</name>
<dbReference type="AlphaFoldDB" id="A0A562KH07"/>
<evidence type="ECO:0000256" key="2">
    <source>
        <dbReference type="SAM" id="Phobius"/>
    </source>
</evidence>
<feature type="region of interest" description="Disordered" evidence="1">
    <location>
        <begin position="136"/>
        <end position="181"/>
    </location>
</feature>
<proteinExistence type="predicted"/>
<feature type="region of interest" description="Disordered" evidence="1">
    <location>
        <begin position="1"/>
        <end position="22"/>
    </location>
</feature>
<organism evidence="3 4">
    <name type="scientific">Bradyrhizobium daqingense</name>
    <dbReference type="NCBI Taxonomy" id="993502"/>
    <lineage>
        <taxon>Bacteria</taxon>
        <taxon>Pseudomonadati</taxon>
        <taxon>Pseudomonadota</taxon>
        <taxon>Alphaproteobacteria</taxon>
        <taxon>Hyphomicrobiales</taxon>
        <taxon>Nitrobacteraceae</taxon>
        <taxon>Bradyrhizobium</taxon>
    </lineage>
</organism>
<dbReference type="Proteomes" id="UP000317176">
    <property type="component" value="Unassembled WGS sequence"/>
</dbReference>
<gene>
    <name evidence="3" type="ORF">IQ17_06738</name>
</gene>
<protein>
    <submittedName>
        <fullName evidence="3">Uncharacterized protein</fullName>
    </submittedName>
</protein>
<accession>A0A562KH07</accession>